<sequence length="281" mass="30748">MTTTWTTLKEWPELKLERMHDAGVARIVLNRPEKRNCLNPTLVDAFFESLEIIRADRDLKIVITKGAGSSFSSGLDLHYLRGVANGRVADWDRPGPTIALTKALRDFPRIMIAQVHGYCLGGAFALMNVHDLVIAADTAQIGMPELVRGSFGQIATSTLLHAQIPVKKAVFIQLLGRNLSGTEADRLGLVSLSVAESSLETTTNDIAAELSSRHSAPLENAKLAVQLGRELPLSQALDVDRLIGWRQRLSVDPTANLEEYLSSQKGGTNTNYQRPDVIQDA</sequence>
<dbReference type="SUPFAM" id="SSF52096">
    <property type="entry name" value="ClpP/crotonase"/>
    <property type="match status" value="1"/>
</dbReference>
<name>A0ABQ1LR51_9BURK</name>
<proteinExistence type="inferred from homology"/>
<dbReference type="EMBL" id="BMHL01000002">
    <property type="protein sequence ID" value="GGC26810.1"/>
    <property type="molecule type" value="Genomic_DNA"/>
</dbReference>
<comment type="similarity">
    <text evidence="1">Belongs to the enoyl-CoA hydratase/isomerase family.</text>
</comment>
<organism evidence="2 3">
    <name type="scientific">Paraburkholderia caffeinilytica</name>
    <dbReference type="NCBI Taxonomy" id="1761016"/>
    <lineage>
        <taxon>Bacteria</taxon>
        <taxon>Pseudomonadati</taxon>
        <taxon>Pseudomonadota</taxon>
        <taxon>Betaproteobacteria</taxon>
        <taxon>Burkholderiales</taxon>
        <taxon>Burkholderiaceae</taxon>
        <taxon>Paraburkholderia</taxon>
    </lineage>
</organism>
<dbReference type="PANTHER" id="PTHR42964:SF1">
    <property type="entry name" value="POLYKETIDE BIOSYNTHESIS ENOYL-COA HYDRATASE PKSH-RELATED"/>
    <property type="match status" value="1"/>
</dbReference>
<dbReference type="Pfam" id="PF00378">
    <property type="entry name" value="ECH_1"/>
    <property type="match status" value="1"/>
</dbReference>
<reference evidence="3" key="1">
    <citation type="journal article" date="2019" name="Int. J. Syst. Evol. Microbiol.">
        <title>The Global Catalogue of Microorganisms (GCM) 10K type strain sequencing project: providing services to taxonomists for standard genome sequencing and annotation.</title>
        <authorList>
            <consortium name="The Broad Institute Genomics Platform"/>
            <consortium name="The Broad Institute Genome Sequencing Center for Infectious Disease"/>
            <person name="Wu L."/>
            <person name="Ma J."/>
        </authorList>
    </citation>
    <scope>NUCLEOTIDE SEQUENCE [LARGE SCALE GENOMIC DNA]</scope>
    <source>
        <strain evidence="3">CGMCC 1.15103</strain>
    </source>
</reference>
<dbReference type="InterPro" id="IPR051683">
    <property type="entry name" value="Enoyl-CoA_Hydratase/Isomerase"/>
</dbReference>
<protein>
    <submittedName>
        <fullName evidence="2">p-hydroxycinnamoyl CoA hydratase/lyase</fullName>
    </submittedName>
</protein>
<accession>A0ABQ1LR51</accession>
<dbReference type="Gene3D" id="3.90.226.10">
    <property type="entry name" value="2-enoyl-CoA Hydratase, Chain A, domain 1"/>
    <property type="match status" value="1"/>
</dbReference>
<dbReference type="InterPro" id="IPR029045">
    <property type="entry name" value="ClpP/crotonase-like_dom_sf"/>
</dbReference>
<dbReference type="RefSeq" id="WP_162831506.1">
    <property type="nucleotide sequence ID" value="NZ_BMHL01000002.1"/>
</dbReference>
<dbReference type="PANTHER" id="PTHR42964">
    <property type="entry name" value="ENOYL-COA HYDRATASE"/>
    <property type="match status" value="1"/>
</dbReference>
<dbReference type="InterPro" id="IPR001753">
    <property type="entry name" value="Enoyl-CoA_hydra/iso"/>
</dbReference>
<keyword evidence="3" id="KW-1185">Reference proteome</keyword>
<evidence type="ECO:0000313" key="2">
    <source>
        <dbReference type="EMBL" id="GGC26810.1"/>
    </source>
</evidence>
<evidence type="ECO:0000313" key="3">
    <source>
        <dbReference type="Proteomes" id="UP000602004"/>
    </source>
</evidence>
<dbReference type="Proteomes" id="UP000602004">
    <property type="component" value="Unassembled WGS sequence"/>
</dbReference>
<dbReference type="CDD" id="cd06558">
    <property type="entry name" value="crotonase-like"/>
    <property type="match status" value="1"/>
</dbReference>
<evidence type="ECO:0000256" key="1">
    <source>
        <dbReference type="ARBA" id="ARBA00005254"/>
    </source>
</evidence>
<comment type="caution">
    <text evidence="2">The sequence shown here is derived from an EMBL/GenBank/DDBJ whole genome shotgun (WGS) entry which is preliminary data.</text>
</comment>
<gene>
    <name evidence="2" type="ORF">GCM10011400_11490</name>
</gene>